<evidence type="ECO:0000259" key="6">
    <source>
        <dbReference type="PROSITE" id="PS50011"/>
    </source>
</evidence>
<dbReference type="Pfam" id="PF00069">
    <property type="entry name" value="Pkinase"/>
    <property type="match status" value="1"/>
</dbReference>
<dbReference type="PROSITE" id="PS50011">
    <property type="entry name" value="PROTEIN_KINASE_DOM"/>
    <property type="match status" value="1"/>
</dbReference>
<sequence>MNVDNLPIIGKEDDLLLQMEQFKMGLVSRATGGEFDAKEYSKFRKLILANPNLEKVVPRFLKLCRTSDEFWGWIKAEAPSYAERRVIIANEINPILEILEYENGEGALEFSKNYEEKEVIGHGGFGMVYLYQHKLLKLNFAVKVFAPAFYESGGDEKELERFFQEARILFKLNHPNIIKVYDAGLIGKRPFIRMEYFDGKNLNQILQDVGSLSVDKSITAIKSIAYAINHAHENGVIHRDLKPSNIMASKPNQFRVIDFGLGIFIENELHSRLTKTGSQTISGYFNAPELVANPKLIDKRSDIYSIGAIWYTLLCNQPPAGSNFMNVLSQQNINQNVLNIISKCLDPIETRYNSCNELLDAIERL</sequence>
<name>A0ABU9I8B9_9FLAO</name>
<organism evidence="7 8">
    <name type="scientific">Flavobacterium helocola</name>
    <dbReference type="NCBI Taxonomy" id="3139139"/>
    <lineage>
        <taxon>Bacteria</taxon>
        <taxon>Pseudomonadati</taxon>
        <taxon>Bacteroidota</taxon>
        <taxon>Flavobacteriia</taxon>
        <taxon>Flavobacteriales</taxon>
        <taxon>Flavobacteriaceae</taxon>
        <taxon>Flavobacterium</taxon>
    </lineage>
</organism>
<dbReference type="CDD" id="cd14014">
    <property type="entry name" value="STKc_PknB_like"/>
    <property type="match status" value="1"/>
</dbReference>
<keyword evidence="4 5" id="KW-0067">ATP-binding</keyword>
<evidence type="ECO:0000256" key="4">
    <source>
        <dbReference type="ARBA" id="ARBA00022840"/>
    </source>
</evidence>
<dbReference type="EMBL" id="JBBYHT010000005">
    <property type="protein sequence ID" value="MEL1248657.1"/>
    <property type="molecule type" value="Genomic_DNA"/>
</dbReference>
<dbReference type="InterPro" id="IPR000719">
    <property type="entry name" value="Prot_kinase_dom"/>
</dbReference>
<dbReference type="Proteomes" id="UP001393056">
    <property type="component" value="Unassembled WGS sequence"/>
</dbReference>
<proteinExistence type="predicted"/>
<dbReference type="GO" id="GO:0004674">
    <property type="term" value="F:protein serine/threonine kinase activity"/>
    <property type="evidence" value="ECO:0007669"/>
    <property type="project" value="UniProtKB-EC"/>
</dbReference>
<dbReference type="Gene3D" id="1.10.510.10">
    <property type="entry name" value="Transferase(Phosphotransferase) domain 1"/>
    <property type="match status" value="1"/>
</dbReference>
<dbReference type="InterPro" id="IPR011009">
    <property type="entry name" value="Kinase-like_dom_sf"/>
</dbReference>
<keyword evidence="3 7" id="KW-0418">Kinase</keyword>
<dbReference type="SUPFAM" id="SSF56112">
    <property type="entry name" value="Protein kinase-like (PK-like)"/>
    <property type="match status" value="1"/>
</dbReference>
<dbReference type="SMART" id="SM00220">
    <property type="entry name" value="S_TKc"/>
    <property type="match status" value="1"/>
</dbReference>
<evidence type="ECO:0000313" key="7">
    <source>
        <dbReference type="EMBL" id="MEL1248657.1"/>
    </source>
</evidence>
<dbReference type="PANTHER" id="PTHR43289:SF34">
    <property type="entry name" value="SERINE_THREONINE-PROTEIN KINASE YBDM-RELATED"/>
    <property type="match status" value="1"/>
</dbReference>
<evidence type="ECO:0000256" key="2">
    <source>
        <dbReference type="ARBA" id="ARBA00022741"/>
    </source>
</evidence>
<accession>A0ABU9I8B9</accession>
<keyword evidence="1 7" id="KW-0808">Transferase</keyword>
<dbReference type="RefSeq" id="WP_341683509.1">
    <property type="nucleotide sequence ID" value="NZ_JBBYHT010000005.1"/>
</dbReference>
<comment type="caution">
    <text evidence="7">The sequence shown here is derived from an EMBL/GenBank/DDBJ whole genome shotgun (WGS) entry which is preliminary data.</text>
</comment>
<evidence type="ECO:0000313" key="8">
    <source>
        <dbReference type="Proteomes" id="UP001393056"/>
    </source>
</evidence>
<protein>
    <submittedName>
        <fullName evidence="7">Serine/threonine-protein kinase</fullName>
        <ecNumber evidence="7">2.7.11.1</ecNumber>
    </submittedName>
</protein>
<evidence type="ECO:0000256" key="3">
    <source>
        <dbReference type="ARBA" id="ARBA00022777"/>
    </source>
</evidence>
<reference evidence="7 8" key="1">
    <citation type="submission" date="2024-04" db="EMBL/GenBank/DDBJ databases">
        <title>Flavobacterium sp. DGU41 16S ribosomal RNA gene Genome sequencing and assembly.</title>
        <authorList>
            <person name="Park S."/>
        </authorList>
    </citation>
    <scope>NUCLEOTIDE SEQUENCE [LARGE SCALE GENOMIC DNA]</scope>
    <source>
        <strain evidence="7 8">DGU41</strain>
    </source>
</reference>
<dbReference type="EC" id="2.7.11.1" evidence="7"/>
<evidence type="ECO:0000256" key="5">
    <source>
        <dbReference type="PROSITE-ProRule" id="PRU10141"/>
    </source>
</evidence>
<gene>
    <name evidence="7" type="ORF">AAEO58_11435</name>
</gene>
<dbReference type="PROSITE" id="PS00107">
    <property type="entry name" value="PROTEIN_KINASE_ATP"/>
    <property type="match status" value="1"/>
</dbReference>
<dbReference type="PANTHER" id="PTHR43289">
    <property type="entry name" value="MITOGEN-ACTIVATED PROTEIN KINASE KINASE KINASE 20-RELATED"/>
    <property type="match status" value="1"/>
</dbReference>
<keyword evidence="2 5" id="KW-0547">Nucleotide-binding</keyword>
<dbReference type="InterPro" id="IPR017441">
    <property type="entry name" value="Protein_kinase_ATP_BS"/>
</dbReference>
<evidence type="ECO:0000256" key="1">
    <source>
        <dbReference type="ARBA" id="ARBA00022679"/>
    </source>
</evidence>
<feature type="domain" description="Protein kinase" evidence="6">
    <location>
        <begin position="114"/>
        <end position="365"/>
    </location>
</feature>
<keyword evidence="8" id="KW-1185">Reference proteome</keyword>
<feature type="binding site" evidence="5">
    <location>
        <position position="143"/>
    </location>
    <ligand>
        <name>ATP</name>
        <dbReference type="ChEBI" id="CHEBI:30616"/>
    </ligand>
</feature>